<reference evidence="2" key="1">
    <citation type="journal article" date="2019" name="Int. J. Syst. Evol. Microbiol.">
        <title>The Global Catalogue of Microorganisms (GCM) 10K type strain sequencing project: providing services to taxonomists for standard genome sequencing and annotation.</title>
        <authorList>
            <consortium name="The Broad Institute Genomics Platform"/>
            <consortium name="The Broad Institute Genome Sequencing Center for Infectious Disease"/>
            <person name="Wu L."/>
            <person name="Ma J."/>
        </authorList>
    </citation>
    <scope>NUCLEOTIDE SEQUENCE [LARGE SCALE GENOMIC DNA]</scope>
    <source>
        <strain evidence="2">JCM 7356</strain>
    </source>
</reference>
<dbReference type="Proteomes" id="UP001500305">
    <property type="component" value="Unassembled WGS sequence"/>
</dbReference>
<evidence type="ECO:0000313" key="1">
    <source>
        <dbReference type="EMBL" id="GAA2259061.1"/>
    </source>
</evidence>
<dbReference type="Gene3D" id="2.30.320.10">
    <property type="entry name" value="YwqG-like"/>
    <property type="match status" value="1"/>
</dbReference>
<sequence>MARTTPSRPADIVAVFPELAPLARQTVRLHPRSGMPTAYDSSVGGPLLWPADEPWPVCTEEHCSWVLPTSLGGVRRSRQLRAVAGRRPQQPGAGTLTPEERELLAAIEQTHEWTDEPNALLPVAQLYMRDVPGLRGPEGTDVLQVLWCPLDHTEHFMPKARLVWRSSQAVEVLLASPPEPVHVDHMGNYVPEPCALHPEVVTEYPAPYELDDELRERIWDWGSRVKAVAEPDHPYPDEHEAYYQYELSVAPGWKVGGWEPWSFSDPRRIPCRTCKVPMVPLLTIASGEWDAGNHSWIPVEDQVSLAEPHGKRPSNDPRVRIPRENMQIYICPVSFDHPHAENMQ</sequence>
<protein>
    <submittedName>
        <fullName evidence="1">Uncharacterized protein</fullName>
    </submittedName>
</protein>
<dbReference type="RefSeq" id="WP_344638649.1">
    <property type="nucleotide sequence ID" value="NZ_BAAATR010000024.1"/>
</dbReference>
<evidence type="ECO:0000313" key="2">
    <source>
        <dbReference type="Proteomes" id="UP001500305"/>
    </source>
</evidence>
<accession>A0ABP5RE82</accession>
<proteinExistence type="predicted"/>
<dbReference type="EMBL" id="BAAATR010000024">
    <property type="protein sequence ID" value="GAA2259061.1"/>
    <property type="molecule type" value="Genomic_DNA"/>
</dbReference>
<organism evidence="1 2">
    <name type="scientific">Kitasatospora cystarginea</name>
    <dbReference type="NCBI Taxonomy" id="58350"/>
    <lineage>
        <taxon>Bacteria</taxon>
        <taxon>Bacillati</taxon>
        <taxon>Actinomycetota</taxon>
        <taxon>Actinomycetes</taxon>
        <taxon>Kitasatosporales</taxon>
        <taxon>Streptomycetaceae</taxon>
        <taxon>Kitasatospora</taxon>
    </lineage>
</organism>
<name>A0ABP5RE82_9ACTN</name>
<gene>
    <name evidence="1" type="ORF">GCM10010430_48880</name>
</gene>
<comment type="caution">
    <text evidence="1">The sequence shown here is derived from an EMBL/GenBank/DDBJ whole genome shotgun (WGS) entry which is preliminary data.</text>
</comment>
<keyword evidence="2" id="KW-1185">Reference proteome</keyword>